<gene>
    <name evidence="1" type="ORF">DSL72_005911</name>
</gene>
<evidence type="ECO:0000313" key="1">
    <source>
        <dbReference type="EMBL" id="QSZ34320.1"/>
    </source>
</evidence>
<proteinExistence type="predicted"/>
<dbReference type="EMBL" id="CP063408">
    <property type="protein sequence ID" value="QSZ34320.1"/>
    <property type="molecule type" value="Genomic_DNA"/>
</dbReference>
<dbReference type="AlphaFoldDB" id="A0A8A3PGY1"/>
<evidence type="ECO:0000313" key="2">
    <source>
        <dbReference type="Proteomes" id="UP000672032"/>
    </source>
</evidence>
<organism evidence="1 2">
    <name type="scientific">Monilinia vaccinii-corymbosi</name>
    <dbReference type="NCBI Taxonomy" id="61207"/>
    <lineage>
        <taxon>Eukaryota</taxon>
        <taxon>Fungi</taxon>
        <taxon>Dikarya</taxon>
        <taxon>Ascomycota</taxon>
        <taxon>Pezizomycotina</taxon>
        <taxon>Leotiomycetes</taxon>
        <taxon>Helotiales</taxon>
        <taxon>Sclerotiniaceae</taxon>
        <taxon>Monilinia</taxon>
    </lineage>
</organism>
<protein>
    <submittedName>
        <fullName evidence="1">Uncharacterized protein</fullName>
    </submittedName>
</protein>
<accession>A0A8A3PGY1</accession>
<name>A0A8A3PGY1_9HELO</name>
<dbReference type="Proteomes" id="UP000672032">
    <property type="component" value="Chromosome 4"/>
</dbReference>
<dbReference type="OrthoDB" id="2364732at2759"/>
<sequence>MSRNQDPQYESHASRVDSLNRIELRPSRANSLCILFKPEETLTAVKKWIIVNRLDPRNVDLVPITEYLHSITGGHPGMVGLILGFFETSTSRETRRWTPALCHEFIAKYDLLIAYLTRWGRGVWTFSGENHLKRVLIRYPSYSHLKYSDIVGAMRKVATLPEGYTEEQ</sequence>
<keyword evidence="2" id="KW-1185">Reference proteome</keyword>
<reference evidence="1" key="1">
    <citation type="submission" date="2020-10" db="EMBL/GenBank/DDBJ databases">
        <title>Genome Sequence of Monilinia vaccinii-corymbosi Sheds Light on Mummy Berry Disease Infection of Blueberry and Mating Type.</title>
        <authorList>
            <person name="Yow A.G."/>
            <person name="Zhang Y."/>
            <person name="Bansal K."/>
            <person name="Eacker S.M."/>
            <person name="Sullivan S."/>
            <person name="Liachko I."/>
            <person name="Cubeta M.A."/>
            <person name="Rollins J.A."/>
            <person name="Ashrafi H."/>
        </authorList>
    </citation>
    <scope>NUCLEOTIDE SEQUENCE</scope>
    <source>
        <strain evidence="1">RL-1</strain>
    </source>
</reference>